<dbReference type="CDD" id="cd00093">
    <property type="entry name" value="HTH_XRE"/>
    <property type="match status" value="1"/>
</dbReference>
<evidence type="ECO:0000313" key="4">
    <source>
        <dbReference type="Proteomes" id="UP001316087"/>
    </source>
</evidence>
<dbReference type="SMART" id="SM00028">
    <property type="entry name" value="TPR"/>
    <property type="match status" value="3"/>
</dbReference>
<proteinExistence type="predicted"/>
<dbReference type="Gene3D" id="1.25.40.10">
    <property type="entry name" value="Tetratricopeptide repeat domain"/>
    <property type="match status" value="1"/>
</dbReference>
<dbReference type="PROSITE" id="PS50943">
    <property type="entry name" value="HTH_CROC1"/>
    <property type="match status" value="1"/>
</dbReference>
<evidence type="ECO:0000259" key="2">
    <source>
        <dbReference type="PROSITE" id="PS50943"/>
    </source>
</evidence>
<comment type="caution">
    <text evidence="3">The sequence shown here is derived from an EMBL/GenBank/DDBJ whole genome shotgun (WGS) entry which is preliminary data.</text>
</comment>
<gene>
    <name evidence="3" type="ORF">LZ480_05470</name>
</gene>
<reference evidence="3 4" key="1">
    <citation type="submission" date="2022-03" db="EMBL/GenBank/DDBJ databases">
        <authorList>
            <person name="Jo J.-H."/>
            <person name="Im W.-T."/>
        </authorList>
    </citation>
    <scope>NUCLEOTIDE SEQUENCE [LARGE SCALE GENOMIC DNA]</scope>
    <source>
        <strain evidence="3 4">MA9</strain>
    </source>
</reference>
<dbReference type="InterPro" id="IPR019734">
    <property type="entry name" value="TPR_rpt"/>
</dbReference>
<dbReference type="SUPFAM" id="SSF48452">
    <property type="entry name" value="TPR-like"/>
    <property type="match status" value="1"/>
</dbReference>
<feature type="domain" description="HTH cro/C1-type" evidence="2">
    <location>
        <begin position="6"/>
        <end position="59"/>
    </location>
</feature>
<dbReference type="SMART" id="SM00530">
    <property type="entry name" value="HTH_XRE"/>
    <property type="match status" value="1"/>
</dbReference>
<dbReference type="InterPro" id="IPR011990">
    <property type="entry name" value="TPR-like_helical_dom_sf"/>
</dbReference>
<dbReference type="Pfam" id="PF01381">
    <property type="entry name" value="HTH_3"/>
    <property type="match status" value="1"/>
</dbReference>
<name>A0ABS9UAH8_9BACL</name>
<dbReference type="InterPro" id="IPR001387">
    <property type="entry name" value="Cro/C1-type_HTH"/>
</dbReference>
<evidence type="ECO:0000256" key="1">
    <source>
        <dbReference type="PROSITE-ProRule" id="PRU00339"/>
    </source>
</evidence>
<accession>A0ABS9UAH8</accession>
<dbReference type="PROSITE" id="PS50005">
    <property type="entry name" value="TPR"/>
    <property type="match status" value="1"/>
</dbReference>
<dbReference type="Pfam" id="PF13424">
    <property type="entry name" value="TPR_12"/>
    <property type="match status" value="1"/>
</dbReference>
<evidence type="ECO:0000313" key="3">
    <source>
        <dbReference type="EMBL" id="MCH7321336.1"/>
    </source>
</evidence>
<sequence length="424" mass="49878">MIGKLIKSERIKQGKKQNVLAKGICSASYLSKIENNQVAPNSEILQLLANRLNLNLDLTKSDIENHHVYHEEFFSIYKEVIQKRSASYTKEMLSYLSDKRSNYFSKETFFDFKILQLYLLLNIGTNCDEIDSQIAVLSSNVQSFDHKQGYLFEKCLGIHCYNNNQFSRACDAFDRAAQKLPFEHFGEIEKADLSYIRSLALLANNQYLQCIEYLTYPTQYFMNKVNFSRLIECLLIEGIAHQKLKSLEKAQEIYSKALNLAENLQYNNTIPAIYQNLGSVNSSLGNLEEALDYYFKSYEMKVTLEKQLITIFSIIQIYSKLENYVTMETWIDKGISLVENRERYRSYNYHFKLYYQLFIQLDDLKFIHEAISHFENIKDARHVYKYGIKVAEILKQQQKYKLATHYYERATFSKNQTVGYWEDL</sequence>
<keyword evidence="4" id="KW-1185">Reference proteome</keyword>
<dbReference type="Proteomes" id="UP001316087">
    <property type="component" value="Unassembled WGS sequence"/>
</dbReference>
<dbReference type="SUPFAM" id="SSF47413">
    <property type="entry name" value="lambda repressor-like DNA-binding domains"/>
    <property type="match status" value="1"/>
</dbReference>
<feature type="repeat" description="TPR" evidence="1">
    <location>
        <begin position="271"/>
        <end position="304"/>
    </location>
</feature>
<dbReference type="InterPro" id="IPR010982">
    <property type="entry name" value="Lambda_DNA-bd_dom_sf"/>
</dbReference>
<protein>
    <submittedName>
        <fullName evidence="3">Helix-turn-helix domain-containing protein</fullName>
    </submittedName>
</protein>
<dbReference type="Gene3D" id="1.10.260.40">
    <property type="entry name" value="lambda repressor-like DNA-binding domains"/>
    <property type="match status" value="1"/>
</dbReference>
<organism evidence="3 4">
    <name type="scientific">Solibacillus palustris</name>
    <dbReference type="NCBI Taxonomy" id="2908203"/>
    <lineage>
        <taxon>Bacteria</taxon>
        <taxon>Bacillati</taxon>
        <taxon>Bacillota</taxon>
        <taxon>Bacilli</taxon>
        <taxon>Bacillales</taxon>
        <taxon>Caryophanaceae</taxon>
        <taxon>Solibacillus</taxon>
    </lineage>
</organism>
<keyword evidence="1" id="KW-0802">TPR repeat</keyword>
<dbReference type="RefSeq" id="WP_241368366.1">
    <property type="nucleotide sequence ID" value="NZ_JAKZFC010000001.1"/>
</dbReference>
<dbReference type="EMBL" id="JAKZFC010000001">
    <property type="protein sequence ID" value="MCH7321336.1"/>
    <property type="molecule type" value="Genomic_DNA"/>
</dbReference>